<dbReference type="Proteomes" id="UP000315343">
    <property type="component" value="Unassembled WGS sequence"/>
</dbReference>
<dbReference type="GO" id="GO:0016020">
    <property type="term" value="C:membrane"/>
    <property type="evidence" value="ECO:0007669"/>
    <property type="project" value="InterPro"/>
</dbReference>
<reference evidence="2 3" key="1">
    <citation type="submission" date="2019-07" db="EMBL/GenBank/DDBJ databases">
        <title>Genomic Encyclopedia of Type Strains, Phase I: the one thousand microbial genomes (KMG-I) project.</title>
        <authorList>
            <person name="Kyrpides N."/>
        </authorList>
    </citation>
    <scope>NUCLEOTIDE SEQUENCE [LARGE SCALE GENOMIC DNA]</scope>
    <source>
        <strain evidence="2 3">DSM 13558</strain>
    </source>
</reference>
<dbReference type="EMBL" id="VLKH01000003">
    <property type="protein sequence ID" value="TWH81789.1"/>
    <property type="molecule type" value="Genomic_DNA"/>
</dbReference>
<dbReference type="InterPro" id="IPR007329">
    <property type="entry name" value="FMN-bd"/>
</dbReference>
<gene>
    <name evidence="2" type="ORF">LY60_01546</name>
</gene>
<dbReference type="Gene3D" id="3.90.1010.20">
    <property type="match status" value="1"/>
</dbReference>
<accession>A0A562JF17</accession>
<keyword evidence="3" id="KW-1185">Reference proteome</keyword>
<dbReference type="GO" id="GO:0010181">
    <property type="term" value="F:FMN binding"/>
    <property type="evidence" value="ECO:0007669"/>
    <property type="project" value="InterPro"/>
</dbReference>
<dbReference type="SMART" id="SM00900">
    <property type="entry name" value="FMN_bind"/>
    <property type="match status" value="1"/>
</dbReference>
<dbReference type="OrthoDB" id="9806398at2"/>
<feature type="domain" description="FMN-binding" evidence="1">
    <location>
        <begin position="55"/>
        <end position="130"/>
    </location>
</feature>
<dbReference type="RefSeq" id="WP_145082018.1">
    <property type="nucleotide sequence ID" value="NZ_JBCFAR010000010.1"/>
</dbReference>
<organism evidence="2 3">
    <name type="scientific">Sedimentibacter saalensis</name>
    <dbReference type="NCBI Taxonomy" id="130788"/>
    <lineage>
        <taxon>Bacteria</taxon>
        <taxon>Bacillati</taxon>
        <taxon>Bacillota</taxon>
        <taxon>Tissierellia</taxon>
        <taxon>Sedimentibacter</taxon>
    </lineage>
</organism>
<name>A0A562JF17_9FIRM</name>
<sequence>MKMKKLILIVLIFAAVVIVAGAIVVSNLEKNLNELTTMEIKDVDLSKVKDGTFTGYYQVLPVDAKVEVTVENHVIKNINLVEHGNGKGQAAEVIPQMVVEAQSLEVDSISGATYSSRVILKAIEKALIEGLN</sequence>
<evidence type="ECO:0000313" key="3">
    <source>
        <dbReference type="Proteomes" id="UP000315343"/>
    </source>
</evidence>
<evidence type="ECO:0000259" key="1">
    <source>
        <dbReference type="SMART" id="SM00900"/>
    </source>
</evidence>
<protein>
    <submittedName>
        <fullName evidence="2">Uncharacterized protein with FMN-binding domain</fullName>
    </submittedName>
</protein>
<dbReference type="AlphaFoldDB" id="A0A562JF17"/>
<comment type="caution">
    <text evidence="2">The sequence shown here is derived from an EMBL/GenBank/DDBJ whole genome shotgun (WGS) entry which is preliminary data.</text>
</comment>
<proteinExistence type="predicted"/>
<dbReference type="Pfam" id="PF04205">
    <property type="entry name" value="FMN_bind"/>
    <property type="match status" value="1"/>
</dbReference>
<evidence type="ECO:0000313" key="2">
    <source>
        <dbReference type="EMBL" id="TWH81789.1"/>
    </source>
</evidence>